<dbReference type="Proteomes" id="UP000033428">
    <property type="component" value="Unassembled WGS sequence"/>
</dbReference>
<protein>
    <submittedName>
        <fullName evidence="1">Uncharacterized protein</fullName>
    </submittedName>
</protein>
<reference evidence="1 2" key="1">
    <citation type="submission" date="2015-02" db="EMBL/GenBank/DDBJ databases">
        <title>Single-cell genomics of uncultivated deep-branching MTB reveals a conserved set of magnetosome genes.</title>
        <authorList>
            <person name="Kolinko S."/>
            <person name="Richter M."/>
            <person name="Glockner F.O."/>
            <person name="Brachmann A."/>
            <person name="Schuler D."/>
        </authorList>
    </citation>
    <scope>NUCLEOTIDE SEQUENCE [LARGE SCALE GENOMIC DNA]</scope>
    <source>
        <strain evidence="1">SKK-01</strain>
    </source>
</reference>
<organism evidence="1 2">
    <name type="scientific">Candidatus Omnitrophus magneticus</name>
    <dbReference type="NCBI Taxonomy" id="1609969"/>
    <lineage>
        <taxon>Bacteria</taxon>
        <taxon>Pseudomonadati</taxon>
        <taxon>Candidatus Omnitrophota</taxon>
        <taxon>Candidatus Omnitrophus</taxon>
    </lineage>
</organism>
<evidence type="ECO:0000313" key="2">
    <source>
        <dbReference type="Proteomes" id="UP000033428"/>
    </source>
</evidence>
<gene>
    <name evidence="1" type="ORF">OMAG_002914</name>
</gene>
<dbReference type="EMBL" id="JYNY01000634">
    <property type="protein sequence ID" value="KJJ83240.1"/>
    <property type="molecule type" value="Genomic_DNA"/>
</dbReference>
<name>A0A0F0CP97_9BACT</name>
<evidence type="ECO:0000313" key="1">
    <source>
        <dbReference type="EMBL" id="KJJ83240.1"/>
    </source>
</evidence>
<proteinExistence type="predicted"/>
<sequence length="46" mass="5632">MYYQKFRPFFSKSIAKSGFNPKIIKFYKKKWPFQPGLRRGLKKPFT</sequence>
<comment type="caution">
    <text evidence="1">The sequence shown here is derived from an EMBL/GenBank/DDBJ whole genome shotgun (WGS) entry which is preliminary data.</text>
</comment>
<keyword evidence="2" id="KW-1185">Reference proteome</keyword>
<accession>A0A0F0CP97</accession>
<dbReference type="AlphaFoldDB" id="A0A0F0CP97"/>